<evidence type="ECO:0000313" key="11">
    <source>
        <dbReference type="Proteomes" id="UP000007800"/>
    </source>
</evidence>
<organism evidence="11">
    <name type="scientific">Perkinsus marinus (strain ATCC 50983 / TXsc)</name>
    <dbReference type="NCBI Taxonomy" id="423536"/>
    <lineage>
        <taxon>Eukaryota</taxon>
        <taxon>Sar</taxon>
        <taxon>Alveolata</taxon>
        <taxon>Perkinsozoa</taxon>
        <taxon>Perkinsea</taxon>
        <taxon>Perkinsida</taxon>
        <taxon>Perkinsidae</taxon>
        <taxon>Perkinsus</taxon>
    </lineage>
</organism>
<sequence>MASQIPTAFSEDSTVGLQKFRSLSVSGSKINGASLEWTNVNFGIKDKKVLIDCTGMVRPGELTAVLGPSGSGKSTLMNVLGGRQSLRGEGRTFDGEISFNGKVQDPLNFRSHIAYVMQDDHLTATATPREILEMSARLRMHDQSKAEVKALVTDLLDSLQLTSCENTVVGNDVIRGISGGERKRTSVGMELISKPQMIFLDEPLSGLDSYAAVTTMKVLKDLARSGVAVMVTVHQPSSEIYSMFDNILVISSGRMVYLGPTTDLETFIEDTAHKECPSDSNPADFVLSELQTAPMAEIERLAATYKKKAEAEIMPRIEESRAKGAHAPPLKAMSRPASMSLQMKELFLRDARDTIRNKSVLIARYGILIVLNLLFGCVFFDAGSTQSEEYWLTNVEQFIPYYGGMVTVCISAMMGSAQSTILHFPEQRGIFLREYASNMYSSIPYMISKMLVEFPLSFIDSIVQILIAYYMMNFQGSIFYWFLISWVMNISSASMAQMVGAATNSSAQAIQLTPLLFVPQMIFSGLFTSISNIPVWLRWIQWLCSLKYGVNLAFFAEFGYDYTRLADVNDSKSSLVGLDIGVLLALIIVFRIAANIILKRKARYVF</sequence>
<evidence type="ECO:0000313" key="10">
    <source>
        <dbReference type="EMBL" id="EER02829.1"/>
    </source>
</evidence>
<keyword evidence="2" id="KW-0813">Transport</keyword>
<dbReference type="AlphaFoldDB" id="C5LKB3"/>
<keyword evidence="5" id="KW-0067">ATP-binding</keyword>
<dbReference type="PROSITE" id="PS50893">
    <property type="entry name" value="ABC_TRANSPORTER_2"/>
    <property type="match status" value="1"/>
</dbReference>
<dbReference type="GO" id="GO:0005524">
    <property type="term" value="F:ATP binding"/>
    <property type="evidence" value="ECO:0007669"/>
    <property type="project" value="UniProtKB-KW"/>
</dbReference>
<accession>C5LKB3</accession>
<dbReference type="InterPro" id="IPR003593">
    <property type="entry name" value="AAA+_ATPase"/>
</dbReference>
<keyword evidence="3 8" id="KW-0812">Transmembrane</keyword>
<dbReference type="RefSeq" id="XP_002771013.1">
    <property type="nucleotide sequence ID" value="XM_002770967.1"/>
</dbReference>
<dbReference type="GeneID" id="9051004"/>
<feature type="transmembrane region" description="Helical" evidence="8">
    <location>
        <begin position="478"/>
        <end position="503"/>
    </location>
</feature>
<dbReference type="SMART" id="SM00382">
    <property type="entry name" value="AAA"/>
    <property type="match status" value="1"/>
</dbReference>
<dbReference type="GO" id="GO:0140359">
    <property type="term" value="F:ABC-type transporter activity"/>
    <property type="evidence" value="ECO:0007669"/>
    <property type="project" value="InterPro"/>
</dbReference>
<evidence type="ECO:0000256" key="7">
    <source>
        <dbReference type="ARBA" id="ARBA00023136"/>
    </source>
</evidence>
<keyword evidence="4" id="KW-0547">Nucleotide-binding</keyword>
<dbReference type="CDD" id="cd03213">
    <property type="entry name" value="ABCG_EPDR"/>
    <property type="match status" value="1"/>
</dbReference>
<evidence type="ECO:0000256" key="1">
    <source>
        <dbReference type="ARBA" id="ARBA00004141"/>
    </source>
</evidence>
<dbReference type="OMA" id="FGWDMAV"/>
<feature type="transmembrane region" description="Helical" evidence="8">
    <location>
        <begin position="575"/>
        <end position="598"/>
    </location>
</feature>
<name>C5LKB3_PERM5</name>
<proteinExistence type="predicted"/>
<gene>
    <name evidence="10" type="ORF">Pmar_PMAR016342</name>
</gene>
<evidence type="ECO:0000256" key="4">
    <source>
        <dbReference type="ARBA" id="ARBA00022741"/>
    </source>
</evidence>
<reference evidence="10 11" key="1">
    <citation type="submission" date="2008-07" db="EMBL/GenBank/DDBJ databases">
        <authorList>
            <person name="El-Sayed N."/>
            <person name="Caler E."/>
            <person name="Inman J."/>
            <person name="Amedeo P."/>
            <person name="Hass B."/>
            <person name="Wortman J."/>
        </authorList>
    </citation>
    <scope>NUCLEOTIDE SEQUENCE [LARGE SCALE GENOMIC DNA]</scope>
    <source>
        <strain evidence="11">ATCC 50983 / TXsc</strain>
    </source>
</reference>
<dbReference type="InterPro" id="IPR027417">
    <property type="entry name" value="P-loop_NTPase"/>
</dbReference>
<dbReference type="Proteomes" id="UP000007800">
    <property type="component" value="Unassembled WGS sequence"/>
</dbReference>
<keyword evidence="7 8" id="KW-0472">Membrane</keyword>
<dbReference type="InterPro" id="IPR013525">
    <property type="entry name" value="ABC2_TM"/>
</dbReference>
<dbReference type="InParanoid" id="C5LKB3"/>
<evidence type="ECO:0000256" key="8">
    <source>
        <dbReference type="SAM" id="Phobius"/>
    </source>
</evidence>
<evidence type="ECO:0000256" key="2">
    <source>
        <dbReference type="ARBA" id="ARBA00022448"/>
    </source>
</evidence>
<dbReference type="Pfam" id="PF00005">
    <property type="entry name" value="ABC_tran"/>
    <property type="match status" value="1"/>
</dbReference>
<dbReference type="SUPFAM" id="SSF52540">
    <property type="entry name" value="P-loop containing nucleoside triphosphate hydrolases"/>
    <property type="match status" value="1"/>
</dbReference>
<dbReference type="PANTHER" id="PTHR48041:SF139">
    <property type="entry name" value="PROTEIN SCARLET"/>
    <property type="match status" value="1"/>
</dbReference>
<evidence type="ECO:0000259" key="9">
    <source>
        <dbReference type="PROSITE" id="PS50893"/>
    </source>
</evidence>
<feature type="transmembrane region" description="Helical" evidence="8">
    <location>
        <begin position="362"/>
        <end position="382"/>
    </location>
</feature>
<comment type="subcellular location">
    <subcellularLocation>
        <location evidence="1">Membrane</location>
        <topology evidence="1">Multi-pass membrane protein</topology>
    </subcellularLocation>
</comment>
<feature type="transmembrane region" description="Helical" evidence="8">
    <location>
        <begin position="515"/>
        <end position="537"/>
    </location>
</feature>
<dbReference type="InterPro" id="IPR003439">
    <property type="entry name" value="ABC_transporter-like_ATP-bd"/>
</dbReference>
<protein>
    <submittedName>
        <fullName evidence="10">Protein white, putative</fullName>
    </submittedName>
</protein>
<dbReference type="EMBL" id="GG682767">
    <property type="protein sequence ID" value="EER02829.1"/>
    <property type="molecule type" value="Genomic_DNA"/>
</dbReference>
<evidence type="ECO:0000256" key="3">
    <source>
        <dbReference type="ARBA" id="ARBA00022692"/>
    </source>
</evidence>
<dbReference type="Pfam" id="PF01061">
    <property type="entry name" value="ABC2_membrane"/>
    <property type="match status" value="1"/>
</dbReference>
<keyword evidence="6 8" id="KW-1133">Transmembrane helix</keyword>
<feature type="transmembrane region" description="Helical" evidence="8">
    <location>
        <begin position="402"/>
        <end position="424"/>
    </location>
</feature>
<dbReference type="Gene3D" id="3.40.50.300">
    <property type="entry name" value="P-loop containing nucleotide triphosphate hydrolases"/>
    <property type="match status" value="1"/>
</dbReference>
<evidence type="ECO:0000256" key="5">
    <source>
        <dbReference type="ARBA" id="ARBA00022840"/>
    </source>
</evidence>
<dbReference type="InterPro" id="IPR050352">
    <property type="entry name" value="ABCG_transporters"/>
</dbReference>
<dbReference type="GO" id="GO:0016020">
    <property type="term" value="C:membrane"/>
    <property type="evidence" value="ECO:0007669"/>
    <property type="project" value="UniProtKB-SubCell"/>
</dbReference>
<dbReference type="PANTHER" id="PTHR48041">
    <property type="entry name" value="ABC TRANSPORTER G FAMILY MEMBER 28"/>
    <property type="match status" value="1"/>
</dbReference>
<evidence type="ECO:0000256" key="6">
    <source>
        <dbReference type="ARBA" id="ARBA00022989"/>
    </source>
</evidence>
<feature type="domain" description="ABC transporter" evidence="9">
    <location>
        <begin position="35"/>
        <end position="277"/>
    </location>
</feature>
<dbReference type="OrthoDB" id="184675at2759"/>
<keyword evidence="11" id="KW-1185">Reference proteome</keyword>
<dbReference type="GO" id="GO:0016887">
    <property type="term" value="F:ATP hydrolysis activity"/>
    <property type="evidence" value="ECO:0007669"/>
    <property type="project" value="InterPro"/>
</dbReference>